<keyword evidence="3" id="KW-1185">Reference proteome</keyword>
<dbReference type="AlphaFoldDB" id="A0A814C1R3"/>
<protein>
    <submittedName>
        <fullName evidence="2">Uncharacterized protein</fullName>
    </submittedName>
</protein>
<feature type="compositionally biased region" description="Basic residues" evidence="1">
    <location>
        <begin position="216"/>
        <end position="228"/>
    </location>
</feature>
<reference evidence="2" key="1">
    <citation type="submission" date="2021-02" db="EMBL/GenBank/DDBJ databases">
        <authorList>
            <person name="Nowell W R."/>
        </authorList>
    </citation>
    <scope>NUCLEOTIDE SEQUENCE</scope>
    <source>
        <strain evidence="2">Ploen Becks lab</strain>
    </source>
</reference>
<dbReference type="EMBL" id="CAJNOC010002491">
    <property type="protein sequence ID" value="CAF0936500.1"/>
    <property type="molecule type" value="Genomic_DNA"/>
</dbReference>
<name>A0A814C1R3_9BILA</name>
<evidence type="ECO:0000313" key="3">
    <source>
        <dbReference type="Proteomes" id="UP000663879"/>
    </source>
</evidence>
<accession>A0A814C1R3</accession>
<gene>
    <name evidence="2" type="ORF">OXX778_LOCUS13190</name>
</gene>
<feature type="compositionally biased region" description="Polar residues" evidence="1">
    <location>
        <begin position="277"/>
        <end position="296"/>
    </location>
</feature>
<comment type="caution">
    <text evidence="2">The sequence shown here is derived from an EMBL/GenBank/DDBJ whole genome shotgun (WGS) entry which is preliminary data.</text>
</comment>
<proteinExistence type="predicted"/>
<feature type="compositionally biased region" description="Low complexity" evidence="1">
    <location>
        <begin position="258"/>
        <end position="268"/>
    </location>
</feature>
<organism evidence="2 3">
    <name type="scientific">Brachionus calyciflorus</name>
    <dbReference type="NCBI Taxonomy" id="104777"/>
    <lineage>
        <taxon>Eukaryota</taxon>
        <taxon>Metazoa</taxon>
        <taxon>Spiralia</taxon>
        <taxon>Gnathifera</taxon>
        <taxon>Rotifera</taxon>
        <taxon>Eurotatoria</taxon>
        <taxon>Monogononta</taxon>
        <taxon>Pseudotrocha</taxon>
        <taxon>Ploima</taxon>
        <taxon>Brachionidae</taxon>
        <taxon>Brachionus</taxon>
    </lineage>
</organism>
<evidence type="ECO:0000256" key="1">
    <source>
        <dbReference type="SAM" id="MobiDB-lite"/>
    </source>
</evidence>
<dbReference type="Proteomes" id="UP000663879">
    <property type="component" value="Unassembled WGS sequence"/>
</dbReference>
<feature type="compositionally biased region" description="Basic and acidic residues" evidence="1">
    <location>
        <begin position="238"/>
        <end position="251"/>
    </location>
</feature>
<feature type="region of interest" description="Disordered" evidence="1">
    <location>
        <begin position="191"/>
        <end position="302"/>
    </location>
</feature>
<sequence length="302" mass="35489">MVINNKSRVVPFLREEILETVASLVGEENVNLMKYVSQHNSTFNWFITFDEKFRIDHLFDREISIGSQKAKIEDPFEEYDPTFIYKYRVSWLPHNFDAEIVKDWFPYDIMNVEITEEFEKLEKFKHVKNGNLRVKIVCLFSRLGRPPKCFLCKQEGHVKWNFGEYLADLPEQTEDLEYIAKTNECHFNQNESQINDQPCSNNSSNETNMDSPTDKVKKKSKKKNKKKRELNNSEQMESDSKKEKIEEKYDESNEISDNESYSSNDNDSPVTIDKMVNSLSKQYSAPKGQSHNNLDSKLTKPF</sequence>
<evidence type="ECO:0000313" key="2">
    <source>
        <dbReference type="EMBL" id="CAF0936500.1"/>
    </source>
</evidence>
<feature type="compositionally biased region" description="Polar residues" evidence="1">
    <location>
        <begin position="191"/>
        <end position="211"/>
    </location>
</feature>